<keyword evidence="3" id="KW-1185">Reference proteome</keyword>
<evidence type="ECO:0000313" key="3">
    <source>
        <dbReference type="Proteomes" id="UP000321405"/>
    </source>
</evidence>
<name>A0A511BRY0_9PROT</name>
<dbReference type="AlphaFoldDB" id="A0A511BRY0"/>
<gene>
    <name evidence="2" type="ORF">SSA02_22490</name>
</gene>
<reference evidence="2 3" key="1">
    <citation type="submission" date="2019-07" db="EMBL/GenBank/DDBJ databases">
        <title>Whole genome shotgun sequence of Swaminathania salitolerans NBRC 104436.</title>
        <authorList>
            <person name="Hosoyama A."/>
            <person name="Uohara A."/>
            <person name="Ohji S."/>
            <person name="Ichikawa N."/>
        </authorList>
    </citation>
    <scope>NUCLEOTIDE SEQUENCE [LARGE SCALE GENOMIC DNA]</scope>
    <source>
        <strain evidence="2 3">NBRC 104436</strain>
    </source>
</reference>
<evidence type="ECO:0000256" key="1">
    <source>
        <dbReference type="SAM" id="MobiDB-lite"/>
    </source>
</evidence>
<accession>A0A511BRY0</accession>
<sequence length="369" mass="40544">MTDGRSHARHSGRYTGRDSGRDTGYDSGRAHDASSHGQSSQDPTSRGPSSHGEGGHPGLDPILIEELSTPVDPRISALVTRILGSARPLAVLFYGSGLRRFDPDGLFDFYVVLDRLTDWPASTLARLGNALLPPNVFYAEHEIEGVTLRAKIAVLTLGQFRAGASPRSVDTTLWARFCQPVRLVWVDGPRAADAVLGVVRACVVTAAGWAARLGPGEAPPEAWWTTLFQRTYRAELRVEAAGRNAVLMAGYEQRYAALTLPAWQAGGIRAREGSSGTLVPLLDPGRKARALRRWERMARRGRWRNIARLIKAAFTFRNGAAYLAWKIERHSGFSLALSPFEARHPLVCLPRLLWRARTILRAGMTGRPK</sequence>
<protein>
    <recommendedName>
        <fullName evidence="4">Phosphatidate cytidylyltransferase</fullName>
    </recommendedName>
</protein>
<feature type="region of interest" description="Disordered" evidence="1">
    <location>
        <begin position="1"/>
        <end position="61"/>
    </location>
</feature>
<dbReference type="Proteomes" id="UP000321405">
    <property type="component" value="Unassembled WGS sequence"/>
</dbReference>
<feature type="compositionally biased region" description="Basic and acidic residues" evidence="1">
    <location>
        <begin position="15"/>
        <end position="34"/>
    </location>
</feature>
<proteinExistence type="predicted"/>
<feature type="compositionally biased region" description="Polar residues" evidence="1">
    <location>
        <begin position="35"/>
        <end position="46"/>
    </location>
</feature>
<comment type="caution">
    <text evidence="2">The sequence shown here is derived from an EMBL/GenBank/DDBJ whole genome shotgun (WGS) entry which is preliminary data.</text>
</comment>
<evidence type="ECO:0000313" key="2">
    <source>
        <dbReference type="EMBL" id="GEL03086.1"/>
    </source>
</evidence>
<evidence type="ECO:0008006" key="4">
    <source>
        <dbReference type="Google" id="ProtNLM"/>
    </source>
</evidence>
<dbReference type="EMBL" id="BJVC01000006">
    <property type="protein sequence ID" value="GEL03086.1"/>
    <property type="molecule type" value="Genomic_DNA"/>
</dbReference>
<dbReference type="RefSeq" id="WP_246103873.1">
    <property type="nucleotide sequence ID" value="NZ_BJVC01000006.1"/>
</dbReference>
<organism evidence="2 3">
    <name type="scientific">Swaminathania salitolerans</name>
    <dbReference type="NCBI Taxonomy" id="182838"/>
    <lineage>
        <taxon>Bacteria</taxon>
        <taxon>Pseudomonadati</taxon>
        <taxon>Pseudomonadota</taxon>
        <taxon>Alphaproteobacteria</taxon>
        <taxon>Acetobacterales</taxon>
        <taxon>Acetobacteraceae</taxon>
        <taxon>Swaminathania</taxon>
    </lineage>
</organism>